<gene>
    <name evidence="7" type="ORF">GSI_03854</name>
</gene>
<evidence type="ECO:0000256" key="2">
    <source>
        <dbReference type="ARBA" id="ARBA00043996"/>
    </source>
</evidence>
<dbReference type="InterPro" id="IPR029058">
    <property type="entry name" value="AB_hydrolase_fold"/>
</dbReference>
<proteinExistence type="inferred from homology"/>
<dbReference type="Proteomes" id="UP000230002">
    <property type="component" value="Unassembled WGS sequence"/>
</dbReference>
<keyword evidence="1" id="KW-1015">Disulfide bond</keyword>
<dbReference type="CDD" id="cd00519">
    <property type="entry name" value="Lipase_3"/>
    <property type="match status" value="1"/>
</dbReference>
<evidence type="ECO:0000313" key="8">
    <source>
        <dbReference type="Proteomes" id="UP000230002"/>
    </source>
</evidence>
<dbReference type="InterPro" id="IPR002921">
    <property type="entry name" value="Fungal_lipase-type"/>
</dbReference>
<comment type="catalytic activity">
    <reaction evidence="3">
        <text>a diacylglycerol + H2O = a monoacylglycerol + a fatty acid + H(+)</text>
        <dbReference type="Rhea" id="RHEA:32731"/>
        <dbReference type="ChEBI" id="CHEBI:15377"/>
        <dbReference type="ChEBI" id="CHEBI:15378"/>
        <dbReference type="ChEBI" id="CHEBI:17408"/>
        <dbReference type="ChEBI" id="CHEBI:18035"/>
        <dbReference type="ChEBI" id="CHEBI:28868"/>
    </reaction>
</comment>
<name>A0A2G8SK69_9APHY</name>
<reference evidence="7 8" key="1">
    <citation type="journal article" date="2015" name="Sci. Rep.">
        <title>Chromosome-level genome map provides insights into diverse defense mechanisms in the medicinal fungus Ganoderma sinense.</title>
        <authorList>
            <person name="Zhu Y."/>
            <person name="Xu J."/>
            <person name="Sun C."/>
            <person name="Zhou S."/>
            <person name="Xu H."/>
            <person name="Nelson D.R."/>
            <person name="Qian J."/>
            <person name="Song J."/>
            <person name="Luo H."/>
            <person name="Xiang L."/>
            <person name="Li Y."/>
            <person name="Xu Z."/>
            <person name="Ji A."/>
            <person name="Wang L."/>
            <person name="Lu S."/>
            <person name="Hayward A."/>
            <person name="Sun W."/>
            <person name="Li X."/>
            <person name="Schwartz D.C."/>
            <person name="Wang Y."/>
            <person name="Chen S."/>
        </authorList>
    </citation>
    <scope>NUCLEOTIDE SEQUENCE [LARGE SCALE GENOMIC DNA]</scope>
    <source>
        <strain evidence="7 8">ZZ0214-1</strain>
    </source>
</reference>
<evidence type="ECO:0000259" key="6">
    <source>
        <dbReference type="Pfam" id="PF01764"/>
    </source>
</evidence>
<feature type="domain" description="Fungal lipase-type" evidence="6">
    <location>
        <begin position="112"/>
        <end position="254"/>
    </location>
</feature>
<dbReference type="Gene3D" id="3.40.50.1820">
    <property type="entry name" value="alpha/beta hydrolase"/>
    <property type="match status" value="1"/>
</dbReference>
<evidence type="ECO:0000256" key="3">
    <source>
        <dbReference type="ARBA" id="ARBA00047591"/>
    </source>
</evidence>
<dbReference type="EMBL" id="AYKW01000006">
    <property type="protein sequence ID" value="PIL34143.1"/>
    <property type="molecule type" value="Genomic_DNA"/>
</dbReference>
<evidence type="ECO:0000256" key="4">
    <source>
        <dbReference type="ARBA" id="ARBA00048461"/>
    </source>
</evidence>
<evidence type="ECO:0000256" key="1">
    <source>
        <dbReference type="ARBA" id="ARBA00023157"/>
    </source>
</evidence>
<accession>A0A2G8SK69</accession>
<dbReference type="STRING" id="1077348.A0A2G8SK69"/>
<organism evidence="7 8">
    <name type="scientific">Ganoderma sinense ZZ0214-1</name>
    <dbReference type="NCBI Taxonomy" id="1077348"/>
    <lineage>
        <taxon>Eukaryota</taxon>
        <taxon>Fungi</taxon>
        <taxon>Dikarya</taxon>
        <taxon>Basidiomycota</taxon>
        <taxon>Agaricomycotina</taxon>
        <taxon>Agaricomycetes</taxon>
        <taxon>Polyporales</taxon>
        <taxon>Polyporaceae</taxon>
        <taxon>Ganoderma</taxon>
    </lineage>
</organism>
<dbReference type="GO" id="GO:0006629">
    <property type="term" value="P:lipid metabolic process"/>
    <property type="evidence" value="ECO:0007669"/>
    <property type="project" value="InterPro"/>
</dbReference>
<comment type="similarity">
    <text evidence="2">Belongs to the AB hydrolase superfamily. Lipase family. Class 3 subfamily.</text>
</comment>
<feature type="signal peptide" evidence="5">
    <location>
        <begin position="1"/>
        <end position="18"/>
    </location>
</feature>
<protein>
    <recommendedName>
        <fullName evidence="6">Fungal lipase-type domain-containing protein</fullName>
    </recommendedName>
</protein>
<keyword evidence="8" id="KW-1185">Reference proteome</keyword>
<dbReference type="PANTHER" id="PTHR45856:SF25">
    <property type="entry name" value="FUNGAL LIPASE-LIKE DOMAIN-CONTAINING PROTEIN"/>
    <property type="match status" value="1"/>
</dbReference>
<feature type="chain" id="PRO_5013768947" description="Fungal lipase-type domain-containing protein" evidence="5">
    <location>
        <begin position="19"/>
        <end position="321"/>
    </location>
</feature>
<dbReference type="Pfam" id="PF01764">
    <property type="entry name" value="Lipase_3"/>
    <property type="match status" value="1"/>
</dbReference>
<dbReference type="SUPFAM" id="SSF53474">
    <property type="entry name" value="alpha/beta-Hydrolases"/>
    <property type="match status" value="1"/>
</dbReference>
<sequence length="321" mass="34647">MRVYTTSFLLFILRLASAAPTPAPFFGINLAVGQSSDSAPVLVPQTDITSQLVRPALFARAVYCSSPVIKRWACGEPCKALGNNIQILAAGGDDKRVPNFFVAYDKEQDTVVVAHQGTEPKNFLSDLNDLNIDQVRANTTVLPNAGADVRMHDGFLETQERTSDLVLSTVQSALKSTGSKKVLVVGHSLGAAIASIDGMMLKMKLDPRIAVTTTVFGLPRVGNKAWADLVDRTLGASFTHVTNQDDPVPRVPPQFLNFQHPSNEIHITSVDHSGKTATAELCPGQENRECARGNSFLASSITNHRGPYFANISMANKFCPL</sequence>
<evidence type="ECO:0000256" key="5">
    <source>
        <dbReference type="SAM" id="SignalP"/>
    </source>
</evidence>
<comment type="catalytic activity">
    <reaction evidence="4">
        <text>a monoacylglycerol + H2O = glycerol + a fatty acid + H(+)</text>
        <dbReference type="Rhea" id="RHEA:15245"/>
        <dbReference type="ChEBI" id="CHEBI:15377"/>
        <dbReference type="ChEBI" id="CHEBI:15378"/>
        <dbReference type="ChEBI" id="CHEBI:17408"/>
        <dbReference type="ChEBI" id="CHEBI:17754"/>
        <dbReference type="ChEBI" id="CHEBI:28868"/>
    </reaction>
</comment>
<comment type="caution">
    <text evidence="7">The sequence shown here is derived from an EMBL/GenBank/DDBJ whole genome shotgun (WGS) entry which is preliminary data.</text>
</comment>
<dbReference type="AlphaFoldDB" id="A0A2G8SK69"/>
<dbReference type="OrthoDB" id="426718at2759"/>
<dbReference type="PANTHER" id="PTHR45856">
    <property type="entry name" value="ALPHA/BETA-HYDROLASES SUPERFAMILY PROTEIN"/>
    <property type="match status" value="1"/>
</dbReference>
<dbReference type="InterPro" id="IPR051218">
    <property type="entry name" value="Sec_MonoDiacylglyc_Lipase"/>
</dbReference>
<keyword evidence="5" id="KW-0732">Signal</keyword>
<evidence type="ECO:0000313" key="7">
    <source>
        <dbReference type="EMBL" id="PIL34143.1"/>
    </source>
</evidence>